<feature type="region of interest" description="Disordered" evidence="1">
    <location>
        <begin position="58"/>
        <end position="101"/>
    </location>
</feature>
<gene>
    <name evidence="2" type="ORF">BL253_27750</name>
</gene>
<reference evidence="3" key="1">
    <citation type="submission" date="2016-10" db="EMBL/GenBank/DDBJ databases">
        <title>Frankia sp. NRRL B-16386 Genome sequencing.</title>
        <authorList>
            <person name="Ghodhbane-Gtari F."/>
            <person name="Swanson E."/>
            <person name="Gueddou A."/>
            <person name="Hezbri K."/>
            <person name="Ktari K."/>
            <person name="Nouioui I."/>
            <person name="Morris K."/>
            <person name="Simpson S."/>
            <person name="Abebe-Akele F."/>
            <person name="Thomas K."/>
            <person name="Gtari M."/>
            <person name="Tisa L.S."/>
        </authorList>
    </citation>
    <scope>NUCLEOTIDE SEQUENCE [LARGE SCALE GENOMIC DNA]</scope>
    <source>
        <strain evidence="3">NRRL B-16386</strain>
    </source>
</reference>
<dbReference type="EMBL" id="MOMC01000060">
    <property type="protein sequence ID" value="ONH25398.1"/>
    <property type="molecule type" value="Genomic_DNA"/>
</dbReference>
<accession>A0A1V2I684</accession>
<evidence type="ECO:0000313" key="3">
    <source>
        <dbReference type="Proteomes" id="UP000188929"/>
    </source>
</evidence>
<comment type="caution">
    <text evidence="2">The sequence shown here is derived from an EMBL/GenBank/DDBJ whole genome shotgun (WGS) entry which is preliminary data.</text>
</comment>
<evidence type="ECO:0000313" key="2">
    <source>
        <dbReference type="EMBL" id="ONH25398.1"/>
    </source>
</evidence>
<sequence length="153" mass="17573">MIGDHISGRMIDPSSGRREKATQEQCLCFRTVESLEFFVQLRVFLKKLPRETPVGLTDNRRAAQNATDLRWNDGAVPKPENRFTRIRDGQLDQPTSSQPGLVDKDDALSMKAVSNGFQLCVPSATQQYHERFHLHTAMRKIRPSPVWYFEIRS</sequence>
<keyword evidence="3" id="KW-1185">Reference proteome</keyword>
<dbReference type="Proteomes" id="UP000188929">
    <property type="component" value="Unassembled WGS sequence"/>
</dbReference>
<feature type="compositionally biased region" description="Basic and acidic residues" evidence="1">
    <location>
        <begin position="79"/>
        <end position="90"/>
    </location>
</feature>
<dbReference type="AlphaFoldDB" id="A0A1V2I684"/>
<name>A0A1V2I684_9ACTN</name>
<proteinExistence type="predicted"/>
<protein>
    <submittedName>
        <fullName evidence="2">Uncharacterized protein</fullName>
    </submittedName>
</protein>
<evidence type="ECO:0000256" key="1">
    <source>
        <dbReference type="SAM" id="MobiDB-lite"/>
    </source>
</evidence>
<organism evidence="2 3">
    <name type="scientific">Pseudofrankia asymbiotica</name>
    <dbReference type="NCBI Taxonomy" id="1834516"/>
    <lineage>
        <taxon>Bacteria</taxon>
        <taxon>Bacillati</taxon>
        <taxon>Actinomycetota</taxon>
        <taxon>Actinomycetes</taxon>
        <taxon>Frankiales</taxon>
        <taxon>Frankiaceae</taxon>
        <taxon>Pseudofrankia</taxon>
    </lineage>
</organism>